<dbReference type="Pfam" id="PF00209">
    <property type="entry name" value="SNF"/>
    <property type="match status" value="2"/>
</dbReference>
<evidence type="ECO:0000313" key="10">
    <source>
        <dbReference type="Proteomes" id="UP001217089"/>
    </source>
</evidence>
<gene>
    <name evidence="9" type="ORF">KUTeg_001514</name>
</gene>
<evidence type="ECO:0000256" key="1">
    <source>
        <dbReference type="ARBA" id="ARBA00004141"/>
    </source>
</evidence>
<feature type="transmembrane region" description="Helical" evidence="8">
    <location>
        <begin position="376"/>
        <end position="402"/>
    </location>
</feature>
<name>A0ABQ9FRM8_TEGGR</name>
<dbReference type="Proteomes" id="UP001217089">
    <property type="component" value="Unassembled WGS sequence"/>
</dbReference>
<dbReference type="InterPro" id="IPR037272">
    <property type="entry name" value="SNS_sf"/>
</dbReference>
<feature type="transmembrane region" description="Helical" evidence="8">
    <location>
        <begin position="335"/>
        <end position="356"/>
    </location>
</feature>
<feature type="transmembrane region" description="Helical" evidence="8">
    <location>
        <begin position="276"/>
        <end position="297"/>
    </location>
</feature>
<comment type="caution">
    <text evidence="9">The sequence shown here is derived from an EMBL/GenBank/DDBJ whole genome shotgun (WGS) entry which is preliminary data.</text>
</comment>
<evidence type="ECO:0000256" key="8">
    <source>
        <dbReference type="SAM" id="Phobius"/>
    </source>
</evidence>
<accession>A0ABQ9FRM8</accession>
<feature type="compositionally biased region" description="Polar residues" evidence="7">
    <location>
        <begin position="23"/>
        <end position="41"/>
    </location>
</feature>
<keyword evidence="6" id="KW-0769">Symport</keyword>
<dbReference type="EMBL" id="JARBDR010000141">
    <property type="protein sequence ID" value="KAJ8319927.1"/>
    <property type="molecule type" value="Genomic_DNA"/>
</dbReference>
<feature type="region of interest" description="Disordered" evidence="7">
    <location>
        <begin position="15"/>
        <end position="46"/>
    </location>
</feature>
<comment type="similarity">
    <text evidence="6">Belongs to the sodium:neurotransmitter symporter (SNF) (TC 2.A.22) family.</text>
</comment>
<keyword evidence="2 6" id="KW-0813">Transport</keyword>
<evidence type="ECO:0000256" key="4">
    <source>
        <dbReference type="ARBA" id="ARBA00022989"/>
    </source>
</evidence>
<comment type="subcellular location">
    <subcellularLocation>
        <location evidence="1">Membrane</location>
        <topology evidence="1">Multi-pass membrane protein</topology>
    </subcellularLocation>
</comment>
<dbReference type="PANTHER" id="PTHR11616:SF236">
    <property type="entry name" value="TRANSPORTER"/>
    <property type="match status" value="1"/>
</dbReference>
<dbReference type="PROSITE" id="PS50267">
    <property type="entry name" value="NA_NEUROTRAN_SYMP_3"/>
    <property type="match status" value="1"/>
</dbReference>
<keyword evidence="3 6" id="KW-0812">Transmembrane</keyword>
<reference evidence="9 10" key="1">
    <citation type="submission" date="2022-12" db="EMBL/GenBank/DDBJ databases">
        <title>Chromosome-level genome of Tegillarca granosa.</title>
        <authorList>
            <person name="Kim J."/>
        </authorList>
    </citation>
    <scope>NUCLEOTIDE SEQUENCE [LARGE SCALE GENOMIC DNA]</scope>
    <source>
        <strain evidence="9">Teg-2019</strain>
        <tissue evidence="9">Adductor muscle</tissue>
    </source>
</reference>
<evidence type="ECO:0000256" key="6">
    <source>
        <dbReference type="RuleBase" id="RU003732"/>
    </source>
</evidence>
<evidence type="ECO:0000256" key="7">
    <source>
        <dbReference type="SAM" id="MobiDB-lite"/>
    </source>
</evidence>
<evidence type="ECO:0000256" key="5">
    <source>
        <dbReference type="ARBA" id="ARBA00023136"/>
    </source>
</evidence>
<dbReference type="CDD" id="cd10324">
    <property type="entry name" value="SLC6sbd"/>
    <property type="match status" value="1"/>
</dbReference>
<keyword evidence="4 8" id="KW-1133">Transmembrane helix</keyword>
<sequence>MKKNAYELDNQAYNAYGDDSKGQYKNGSTDLSNGDVSVQTTDESEERGEWGSKWEFILSCVGLSVGLGNVWRFPYLAYENGGAAFVIAYLILQFLVGKPMYFMELVMGQFSGKGPTAVWEMNPCAKDNEWIAEGCVEQTTKKLGICNDNVTQWINATCKCATNSTINEYLYNESGINCSTVDTKPVAEFFFYRDVIELKPTFDASDMGPPLWRLALCLLLSWIVVVCCLIKGVKSSGKVWVAAAGQMFFSLSVSFGGIIMFGSYNKFKNNVYGDAMLIAVMDIVTSLIAGFVIFTTFGGMAKKVGVGVEDVARGGYGLAFVAYPEALSTLPPSQLWSVLFFFMLFTLGLDSEFALLETVLTCIQDEFPSLRKYKSYMCVGFGVVLYFLALPCVTPALFIYRMVDFKQPMISENVPYPAFGQAIGWILTCVVMSPIPIFFVYKFCKSEGTIMERLKDISAPTEKWGPNDGSTRKLAASQNINETKFGIDNPAQAPPYKF</sequence>
<keyword evidence="10" id="KW-1185">Reference proteome</keyword>
<feature type="transmembrane region" description="Helical" evidence="8">
    <location>
        <begin position="83"/>
        <end position="103"/>
    </location>
</feature>
<dbReference type="InterPro" id="IPR000175">
    <property type="entry name" value="Na/ntran_symport"/>
</dbReference>
<dbReference type="PROSITE" id="PS00610">
    <property type="entry name" value="NA_NEUROTRAN_SYMP_1"/>
    <property type="match status" value="1"/>
</dbReference>
<proteinExistence type="inferred from homology"/>
<feature type="transmembrane region" description="Helical" evidence="8">
    <location>
        <begin position="239"/>
        <end position="264"/>
    </location>
</feature>
<keyword evidence="5 8" id="KW-0472">Membrane</keyword>
<evidence type="ECO:0000256" key="3">
    <source>
        <dbReference type="ARBA" id="ARBA00022692"/>
    </source>
</evidence>
<organism evidence="9 10">
    <name type="scientific">Tegillarca granosa</name>
    <name type="common">Malaysian cockle</name>
    <name type="synonym">Anadara granosa</name>
    <dbReference type="NCBI Taxonomy" id="220873"/>
    <lineage>
        <taxon>Eukaryota</taxon>
        <taxon>Metazoa</taxon>
        <taxon>Spiralia</taxon>
        <taxon>Lophotrochozoa</taxon>
        <taxon>Mollusca</taxon>
        <taxon>Bivalvia</taxon>
        <taxon>Autobranchia</taxon>
        <taxon>Pteriomorphia</taxon>
        <taxon>Arcoida</taxon>
        <taxon>Arcoidea</taxon>
        <taxon>Arcidae</taxon>
        <taxon>Tegillarca</taxon>
    </lineage>
</organism>
<evidence type="ECO:0000256" key="2">
    <source>
        <dbReference type="ARBA" id="ARBA00022448"/>
    </source>
</evidence>
<feature type="transmembrane region" description="Helical" evidence="8">
    <location>
        <begin position="422"/>
        <end position="444"/>
    </location>
</feature>
<dbReference type="SUPFAM" id="SSF161070">
    <property type="entry name" value="SNF-like"/>
    <property type="match status" value="1"/>
</dbReference>
<protein>
    <recommendedName>
        <fullName evidence="6">Transporter</fullName>
    </recommendedName>
</protein>
<feature type="transmembrane region" description="Helical" evidence="8">
    <location>
        <begin position="211"/>
        <end position="233"/>
    </location>
</feature>
<dbReference type="PANTHER" id="PTHR11616">
    <property type="entry name" value="SODIUM/CHLORIDE DEPENDENT TRANSPORTER"/>
    <property type="match status" value="1"/>
</dbReference>
<dbReference type="PRINTS" id="PR00176">
    <property type="entry name" value="NANEUSMPORT"/>
</dbReference>
<evidence type="ECO:0000313" key="9">
    <source>
        <dbReference type="EMBL" id="KAJ8319927.1"/>
    </source>
</evidence>